<feature type="region of interest" description="Disordered" evidence="1">
    <location>
        <begin position="63"/>
        <end position="83"/>
    </location>
</feature>
<feature type="compositionally biased region" description="Acidic residues" evidence="1">
    <location>
        <begin position="17"/>
        <end position="28"/>
    </location>
</feature>
<evidence type="ECO:0000313" key="3">
    <source>
        <dbReference type="Proteomes" id="UP001487740"/>
    </source>
</evidence>
<evidence type="ECO:0000256" key="1">
    <source>
        <dbReference type="SAM" id="MobiDB-lite"/>
    </source>
</evidence>
<keyword evidence="3" id="KW-1185">Reference proteome</keyword>
<sequence>MKGKEEEEAKDTHDENLKEEDEEEEEEELQRREDQELDSGIRSPLLFYRLVMKVYHENLCHRRDTQHVPPSPPRTRRPGAPLVPVSTEHCTVPWVMSWLTLKLNRSSSLLPHLTYCTIIIR</sequence>
<organism evidence="2 3">
    <name type="scientific">Scylla paramamosain</name>
    <name type="common">Mud crab</name>
    <dbReference type="NCBI Taxonomy" id="85552"/>
    <lineage>
        <taxon>Eukaryota</taxon>
        <taxon>Metazoa</taxon>
        <taxon>Ecdysozoa</taxon>
        <taxon>Arthropoda</taxon>
        <taxon>Crustacea</taxon>
        <taxon>Multicrustacea</taxon>
        <taxon>Malacostraca</taxon>
        <taxon>Eumalacostraca</taxon>
        <taxon>Eucarida</taxon>
        <taxon>Decapoda</taxon>
        <taxon>Pleocyemata</taxon>
        <taxon>Brachyura</taxon>
        <taxon>Eubrachyura</taxon>
        <taxon>Portunoidea</taxon>
        <taxon>Portunidae</taxon>
        <taxon>Portuninae</taxon>
        <taxon>Scylla</taxon>
    </lineage>
</organism>
<feature type="compositionally biased region" description="Basic and acidic residues" evidence="1">
    <location>
        <begin position="1"/>
        <end position="16"/>
    </location>
</feature>
<comment type="caution">
    <text evidence="2">The sequence shown here is derived from an EMBL/GenBank/DDBJ whole genome shotgun (WGS) entry which is preliminary data.</text>
</comment>
<gene>
    <name evidence="2" type="ORF">O3P69_015697</name>
</gene>
<protein>
    <submittedName>
        <fullName evidence="2">Uncharacterized protein</fullName>
    </submittedName>
</protein>
<feature type="region of interest" description="Disordered" evidence="1">
    <location>
        <begin position="1"/>
        <end position="37"/>
    </location>
</feature>
<accession>A0AAW0SBZ0</accession>
<dbReference type="Proteomes" id="UP001487740">
    <property type="component" value="Unassembled WGS sequence"/>
</dbReference>
<dbReference type="AlphaFoldDB" id="A0AAW0SBZ0"/>
<proteinExistence type="predicted"/>
<reference evidence="2 3" key="1">
    <citation type="submission" date="2023-03" db="EMBL/GenBank/DDBJ databases">
        <title>High-quality genome of Scylla paramamosain provides insights in environmental adaptation.</title>
        <authorList>
            <person name="Zhang L."/>
        </authorList>
    </citation>
    <scope>NUCLEOTIDE SEQUENCE [LARGE SCALE GENOMIC DNA]</scope>
    <source>
        <strain evidence="2">LZ_2023a</strain>
        <tissue evidence="2">Muscle</tissue>
    </source>
</reference>
<evidence type="ECO:0000313" key="2">
    <source>
        <dbReference type="EMBL" id="KAK8371797.1"/>
    </source>
</evidence>
<dbReference type="EMBL" id="JARAKH010006404">
    <property type="protein sequence ID" value="KAK8371797.1"/>
    <property type="molecule type" value="Genomic_DNA"/>
</dbReference>
<name>A0AAW0SBZ0_SCYPA</name>